<dbReference type="VEuPathDB" id="VectorBase:LOC119175952"/>
<comment type="caution">
    <text evidence="4">The sequence shown here is derived from an EMBL/GenBank/DDBJ whole genome shotgun (WGS) entry which is preliminary data.</text>
</comment>
<gene>
    <name evidence="4" type="ORF">HPB51_013973</name>
</gene>
<evidence type="ECO:0000313" key="5">
    <source>
        <dbReference type="Proteomes" id="UP000821866"/>
    </source>
</evidence>
<feature type="region of interest" description="Disordered" evidence="3">
    <location>
        <begin position="118"/>
        <end position="151"/>
    </location>
</feature>
<dbReference type="PANTHER" id="PTHR11871">
    <property type="entry name" value="PROTEIN PHOSPHATASE PP2A REGULATORY SUBUNIT B"/>
    <property type="match status" value="1"/>
</dbReference>
<evidence type="ECO:0000256" key="3">
    <source>
        <dbReference type="SAM" id="MobiDB-lite"/>
    </source>
</evidence>
<protein>
    <submittedName>
        <fullName evidence="4">Uncharacterized protein</fullName>
    </submittedName>
</protein>
<proteinExistence type="predicted"/>
<name>A0A9J6DA25_RHIMP</name>
<accession>A0A9J6DA25</accession>
<dbReference type="InterPro" id="IPR036322">
    <property type="entry name" value="WD40_repeat_dom_sf"/>
</dbReference>
<dbReference type="AlphaFoldDB" id="A0A9J6DA25"/>
<keyword evidence="5" id="KW-1185">Reference proteome</keyword>
<dbReference type="GO" id="GO:0019888">
    <property type="term" value="F:protein phosphatase regulator activity"/>
    <property type="evidence" value="ECO:0007669"/>
    <property type="project" value="InterPro"/>
</dbReference>
<dbReference type="SUPFAM" id="SSF50978">
    <property type="entry name" value="WD40 repeat-like"/>
    <property type="match status" value="1"/>
</dbReference>
<organism evidence="4 5">
    <name type="scientific">Rhipicephalus microplus</name>
    <name type="common">Cattle tick</name>
    <name type="synonym">Boophilus microplus</name>
    <dbReference type="NCBI Taxonomy" id="6941"/>
    <lineage>
        <taxon>Eukaryota</taxon>
        <taxon>Metazoa</taxon>
        <taxon>Ecdysozoa</taxon>
        <taxon>Arthropoda</taxon>
        <taxon>Chelicerata</taxon>
        <taxon>Arachnida</taxon>
        <taxon>Acari</taxon>
        <taxon>Parasitiformes</taxon>
        <taxon>Ixodida</taxon>
        <taxon>Ixodoidea</taxon>
        <taxon>Ixodidae</taxon>
        <taxon>Rhipicephalinae</taxon>
        <taxon>Rhipicephalus</taxon>
        <taxon>Boophilus</taxon>
    </lineage>
</organism>
<dbReference type="Proteomes" id="UP000821866">
    <property type="component" value="Chromosome 8"/>
</dbReference>
<evidence type="ECO:0000256" key="1">
    <source>
        <dbReference type="ARBA" id="ARBA00022574"/>
    </source>
</evidence>
<reference evidence="4" key="2">
    <citation type="submission" date="2021-09" db="EMBL/GenBank/DDBJ databases">
        <authorList>
            <person name="Jia N."/>
            <person name="Wang J."/>
            <person name="Shi W."/>
            <person name="Du L."/>
            <person name="Sun Y."/>
            <person name="Zhan W."/>
            <person name="Jiang J."/>
            <person name="Wang Q."/>
            <person name="Zhang B."/>
            <person name="Ji P."/>
            <person name="Sakyi L.B."/>
            <person name="Cui X."/>
            <person name="Yuan T."/>
            <person name="Jiang B."/>
            <person name="Yang W."/>
            <person name="Lam T.T.-Y."/>
            <person name="Chang Q."/>
            <person name="Ding S."/>
            <person name="Wang X."/>
            <person name="Zhu J."/>
            <person name="Ruan X."/>
            <person name="Zhao L."/>
            <person name="Wei J."/>
            <person name="Que T."/>
            <person name="Du C."/>
            <person name="Cheng J."/>
            <person name="Dai P."/>
            <person name="Han X."/>
            <person name="Huang E."/>
            <person name="Gao Y."/>
            <person name="Liu J."/>
            <person name="Shao H."/>
            <person name="Ye R."/>
            <person name="Li L."/>
            <person name="Wei W."/>
            <person name="Wang X."/>
            <person name="Wang C."/>
            <person name="Huo Q."/>
            <person name="Li W."/>
            <person name="Guo W."/>
            <person name="Chen H."/>
            <person name="Chen S."/>
            <person name="Zhou L."/>
            <person name="Zhou L."/>
            <person name="Ni X."/>
            <person name="Tian J."/>
            <person name="Zhou Y."/>
            <person name="Sheng Y."/>
            <person name="Liu T."/>
            <person name="Pan Y."/>
            <person name="Xia L."/>
            <person name="Li J."/>
            <person name="Zhao F."/>
            <person name="Cao W."/>
        </authorList>
    </citation>
    <scope>NUCLEOTIDE SEQUENCE</scope>
    <source>
        <strain evidence="4">Rmic-2018</strain>
        <tissue evidence="4">Larvae</tissue>
    </source>
</reference>
<dbReference type="GO" id="GO:0000159">
    <property type="term" value="C:protein phosphatase type 2A complex"/>
    <property type="evidence" value="ECO:0007669"/>
    <property type="project" value="InterPro"/>
</dbReference>
<dbReference type="EMBL" id="JABSTU010000010">
    <property type="protein sequence ID" value="KAH8018907.1"/>
    <property type="molecule type" value="Genomic_DNA"/>
</dbReference>
<dbReference type="InterPro" id="IPR000009">
    <property type="entry name" value="PP2A_PR55"/>
</dbReference>
<evidence type="ECO:0000256" key="2">
    <source>
        <dbReference type="ARBA" id="ARBA00022737"/>
    </source>
</evidence>
<evidence type="ECO:0000313" key="4">
    <source>
        <dbReference type="EMBL" id="KAH8018907.1"/>
    </source>
</evidence>
<reference evidence="4" key="1">
    <citation type="journal article" date="2020" name="Cell">
        <title>Large-Scale Comparative Analyses of Tick Genomes Elucidate Their Genetic Diversity and Vector Capacities.</title>
        <authorList>
            <consortium name="Tick Genome and Microbiome Consortium (TIGMIC)"/>
            <person name="Jia N."/>
            <person name="Wang J."/>
            <person name="Shi W."/>
            <person name="Du L."/>
            <person name="Sun Y."/>
            <person name="Zhan W."/>
            <person name="Jiang J.F."/>
            <person name="Wang Q."/>
            <person name="Zhang B."/>
            <person name="Ji P."/>
            <person name="Bell-Sakyi L."/>
            <person name="Cui X.M."/>
            <person name="Yuan T.T."/>
            <person name="Jiang B.G."/>
            <person name="Yang W.F."/>
            <person name="Lam T.T."/>
            <person name="Chang Q.C."/>
            <person name="Ding S.J."/>
            <person name="Wang X.J."/>
            <person name="Zhu J.G."/>
            <person name="Ruan X.D."/>
            <person name="Zhao L."/>
            <person name="Wei J.T."/>
            <person name="Ye R.Z."/>
            <person name="Que T.C."/>
            <person name="Du C.H."/>
            <person name="Zhou Y.H."/>
            <person name="Cheng J.X."/>
            <person name="Dai P.F."/>
            <person name="Guo W.B."/>
            <person name="Han X.H."/>
            <person name="Huang E.J."/>
            <person name="Li L.F."/>
            <person name="Wei W."/>
            <person name="Gao Y.C."/>
            <person name="Liu J.Z."/>
            <person name="Shao H.Z."/>
            <person name="Wang X."/>
            <person name="Wang C.C."/>
            <person name="Yang T.C."/>
            <person name="Huo Q.B."/>
            <person name="Li W."/>
            <person name="Chen H.Y."/>
            <person name="Chen S.E."/>
            <person name="Zhou L.G."/>
            <person name="Ni X.B."/>
            <person name="Tian J.H."/>
            <person name="Sheng Y."/>
            <person name="Liu T."/>
            <person name="Pan Y.S."/>
            <person name="Xia L.Y."/>
            <person name="Li J."/>
            <person name="Zhao F."/>
            <person name="Cao W.C."/>
        </authorList>
    </citation>
    <scope>NUCLEOTIDE SEQUENCE</scope>
    <source>
        <strain evidence="4">Rmic-2018</strain>
    </source>
</reference>
<keyword evidence="1" id="KW-0853">WD repeat</keyword>
<keyword evidence="2" id="KW-0677">Repeat</keyword>
<feature type="compositionally biased region" description="Polar residues" evidence="3">
    <location>
        <begin position="134"/>
        <end position="143"/>
    </location>
</feature>
<sequence>MSWLAKAVFADLNVQLLRKDSDKSVLSSEDSAESALSDGKQPIAIRAADIISCVEFNHDGDLLATGDKGGRVVIFQRDPADGDDLMDKGLQPLSRGHYSTARSVRSWRCPEQLIARSVGPGSASWTSFRPLGSPSVNAPSQRSPRLPDDLP</sequence>